<dbReference type="GO" id="GO:0005886">
    <property type="term" value="C:plasma membrane"/>
    <property type="evidence" value="ECO:0007669"/>
    <property type="project" value="UniProtKB-SubCell"/>
</dbReference>
<evidence type="ECO:0000256" key="7">
    <source>
        <dbReference type="ARBA" id="ARBA00022692"/>
    </source>
</evidence>
<dbReference type="FunFam" id="1.20.1250.20:FF:000218">
    <property type="entry name" value="facilitated trehalose transporter Tret1"/>
    <property type="match status" value="1"/>
</dbReference>
<keyword evidence="4 17" id="KW-0813">Transport</keyword>
<comment type="similarity">
    <text evidence="2 17">Belongs to the major facilitator superfamily. Sugar transporter (TC 2.A.1.1) family.</text>
</comment>
<feature type="transmembrane region" description="Helical" evidence="18">
    <location>
        <begin position="416"/>
        <end position="436"/>
    </location>
</feature>
<evidence type="ECO:0000256" key="5">
    <source>
        <dbReference type="ARBA" id="ARBA00022475"/>
    </source>
</evidence>
<dbReference type="AlphaFoldDB" id="C5K7J5"/>
<feature type="transmembrane region" description="Helical" evidence="18">
    <location>
        <begin position="380"/>
        <end position="404"/>
    </location>
</feature>
<dbReference type="GO" id="GO:0022857">
    <property type="term" value="F:transmembrane transporter activity"/>
    <property type="evidence" value="ECO:0007669"/>
    <property type="project" value="InterPro"/>
</dbReference>
<dbReference type="OMA" id="MQTIAQW"/>
<keyword evidence="9 18" id="KW-0472">Membrane</keyword>
<dbReference type="InParanoid" id="C5K7J5"/>
<feature type="transmembrane region" description="Helical" evidence="18">
    <location>
        <begin position="448"/>
        <end position="467"/>
    </location>
</feature>
<keyword evidence="8 18" id="KW-1133">Transmembrane helix</keyword>
<evidence type="ECO:0000256" key="1">
    <source>
        <dbReference type="ARBA" id="ARBA00004651"/>
    </source>
</evidence>
<dbReference type="SUPFAM" id="SSF103473">
    <property type="entry name" value="MFS general substrate transporter"/>
    <property type="match status" value="1"/>
</dbReference>
<comment type="catalytic activity">
    <reaction evidence="10">
        <text>D-galactose(in) = D-galactose(out)</text>
        <dbReference type="Rhea" id="RHEA:34915"/>
        <dbReference type="ChEBI" id="CHEBI:4139"/>
    </reaction>
    <physiologicalReaction direction="right-to-left" evidence="10">
        <dbReference type="Rhea" id="RHEA:34917"/>
    </physiologicalReaction>
</comment>
<evidence type="ECO:0000259" key="20">
    <source>
        <dbReference type="PROSITE" id="PS50850"/>
    </source>
</evidence>
<comment type="subcellular location">
    <subcellularLocation>
        <location evidence="1">Cell membrane</location>
        <topology evidence="1">Multi-pass membrane protein</topology>
    </subcellularLocation>
</comment>
<accession>C5K7J5</accession>
<evidence type="ECO:0000256" key="18">
    <source>
        <dbReference type="SAM" id="Phobius"/>
    </source>
</evidence>
<protein>
    <recommendedName>
        <fullName evidence="16">Hexose transporter 1</fullName>
    </recommendedName>
</protein>
<evidence type="ECO:0000256" key="19">
    <source>
        <dbReference type="SAM" id="SignalP"/>
    </source>
</evidence>
<dbReference type="Proteomes" id="UP000007800">
    <property type="component" value="Unassembled WGS sequence"/>
</dbReference>
<keyword evidence="19" id="KW-0732">Signal</keyword>
<name>C5K7J5_PERM5</name>
<keyword evidence="5" id="KW-1003">Cell membrane</keyword>
<evidence type="ECO:0000313" key="22">
    <source>
        <dbReference type="Proteomes" id="UP000007800"/>
    </source>
</evidence>
<dbReference type="NCBIfam" id="TIGR00879">
    <property type="entry name" value="SP"/>
    <property type="match status" value="1"/>
</dbReference>
<sequence>MKHFCAALSVGASLFGALLFGLSLGFSGPAIDTMKDSVTTPDGDHVPIGAGSDLFVFRTSNEASLFGSLINIGAIIGSLTGGPVNHKFGSKWSLIGASPLFLLAFLWIGLARTAWQLIVARGVVGIALGLSSFSVPTYIGEISPTKYRGLFGACNQLGITIGILLAYLLGLAFRTQAESLDPNATSRTFCNWRILSFVYIIPAALLGICMFFVPESPRRLAENSRNEEAKAIVIKLRGGDENDPVVKAELMALDAITSAKANEANEKGSVMKSLRALNECRMQLFIGIMLQVLQQFSGVNAIIFYQTSIFQAAGIDNRNEVALSVMAVQVGVTIVAVLVVDKLGRRVLLVTAASGMCISAICEGIFFYLNDVSGNENVGWLAITAAYGYIATFSLGVGAIPWLIMAEIFPDKVRGLAASIATMTNWLCSFIVTQFLDQLRGAITFYGVFWLFAGMCLIMVLFVLFMVPETKGKTFEEIQAYFYYRKHARAGVDNQPSAVPNPPTK</sequence>
<dbReference type="InterPro" id="IPR020846">
    <property type="entry name" value="MFS_dom"/>
</dbReference>
<feature type="transmembrane region" description="Helical" evidence="18">
    <location>
        <begin position="321"/>
        <end position="340"/>
    </location>
</feature>
<comment type="catalytic activity">
    <reaction evidence="14">
        <text>D-glucosamine(out) = D-glucosamine(in)</text>
        <dbReference type="Rhea" id="RHEA:78423"/>
        <dbReference type="ChEBI" id="CHEBI:58723"/>
    </reaction>
    <physiologicalReaction direction="left-to-right" evidence="14">
        <dbReference type="Rhea" id="RHEA:78424"/>
    </physiologicalReaction>
</comment>
<dbReference type="PROSITE" id="PS50850">
    <property type="entry name" value="MFS"/>
    <property type="match status" value="1"/>
</dbReference>
<dbReference type="Pfam" id="PF00083">
    <property type="entry name" value="Sugar_tr"/>
    <property type="match status" value="1"/>
</dbReference>
<evidence type="ECO:0000256" key="15">
    <source>
        <dbReference type="ARBA" id="ARBA00044710"/>
    </source>
</evidence>
<proteinExistence type="inferred from homology"/>
<evidence type="ECO:0000256" key="16">
    <source>
        <dbReference type="ARBA" id="ARBA00044780"/>
    </source>
</evidence>
<keyword evidence="22" id="KW-1185">Reference proteome</keyword>
<dbReference type="InterPro" id="IPR050814">
    <property type="entry name" value="Myo-inositol_Transporter"/>
</dbReference>
<feature type="transmembrane region" description="Helical" evidence="18">
    <location>
        <begin position="92"/>
        <end position="111"/>
    </location>
</feature>
<evidence type="ECO:0000256" key="14">
    <source>
        <dbReference type="ARBA" id="ARBA00044668"/>
    </source>
</evidence>
<evidence type="ECO:0000256" key="17">
    <source>
        <dbReference type="RuleBase" id="RU003346"/>
    </source>
</evidence>
<dbReference type="InterPro" id="IPR005828">
    <property type="entry name" value="MFS_sugar_transport-like"/>
</dbReference>
<feature type="transmembrane region" description="Helical" evidence="18">
    <location>
        <begin position="192"/>
        <end position="213"/>
    </location>
</feature>
<evidence type="ECO:0000256" key="11">
    <source>
        <dbReference type="ARBA" id="ARBA00044648"/>
    </source>
</evidence>
<evidence type="ECO:0000256" key="12">
    <source>
        <dbReference type="ARBA" id="ARBA00044656"/>
    </source>
</evidence>
<dbReference type="PANTHER" id="PTHR48020">
    <property type="entry name" value="PROTON MYO-INOSITOL COTRANSPORTER"/>
    <property type="match status" value="1"/>
</dbReference>
<feature type="signal peptide" evidence="19">
    <location>
        <begin position="1"/>
        <end position="25"/>
    </location>
</feature>
<evidence type="ECO:0000256" key="13">
    <source>
        <dbReference type="ARBA" id="ARBA00044662"/>
    </source>
</evidence>
<evidence type="ECO:0000256" key="3">
    <source>
        <dbReference type="ARBA" id="ARBA00011738"/>
    </source>
</evidence>
<evidence type="ECO:0000256" key="6">
    <source>
        <dbReference type="ARBA" id="ARBA00022597"/>
    </source>
</evidence>
<dbReference type="RefSeq" id="XP_002787734.1">
    <property type="nucleotide sequence ID" value="XM_002787688.1"/>
</dbReference>
<dbReference type="GeneID" id="9039791"/>
<evidence type="ECO:0000256" key="10">
    <source>
        <dbReference type="ARBA" id="ARBA00044637"/>
    </source>
</evidence>
<evidence type="ECO:0000313" key="21">
    <source>
        <dbReference type="EMBL" id="EER19530.1"/>
    </source>
</evidence>
<dbReference type="PROSITE" id="PS00217">
    <property type="entry name" value="SUGAR_TRANSPORT_2"/>
    <property type="match status" value="1"/>
</dbReference>
<comment type="catalytic activity">
    <reaction evidence="15">
        <text>D-fructose(out) = D-fructose(in)</text>
        <dbReference type="Rhea" id="RHEA:60372"/>
        <dbReference type="ChEBI" id="CHEBI:37721"/>
    </reaction>
    <physiologicalReaction direction="left-to-right" evidence="15">
        <dbReference type="Rhea" id="RHEA:60373"/>
    </physiologicalReaction>
</comment>
<dbReference type="InterPro" id="IPR003663">
    <property type="entry name" value="Sugar/inositol_transpt"/>
</dbReference>
<feature type="transmembrane region" description="Helical" evidence="18">
    <location>
        <begin position="347"/>
        <end position="368"/>
    </location>
</feature>
<feature type="transmembrane region" description="Helical" evidence="18">
    <location>
        <begin position="117"/>
        <end position="138"/>
    </location>
</feature>
<feature type="transmembrane region" description="Helical" evidence="18">
    <location>
        <begin position="63"/>
        <end position="80"/>
    </location>
</feature>
<evidence type="ECO:0000256" key="9">
    <source>
        <dbReference type="ARBA" id="ARBA00023136"/>
    </source>
</evidence>
<dbReference type="PRINTS" id="PR00171">
    <property type="entry name" value="SUGRTRNSPORT"/>
</dbReference>
<feature type="domain" description="Major facilitator superfamily (MFS) profile" evidence="20">
    <location>
        <begin position="9"/>
        <end position="471"/>
    </location>
</feature>
<feature type="chain" id="PRO_5002954197" description="Hexose transporter 1" evidence="19">
    <location>
        <begin position="26"/>
        <end position="505"/>
    </location>
</feature>
<dbReference type="Gene3D" id="1.20.1250.20">
    <property type="entry name" value="MFS general substrate transporter like domains"/>
    <property type="match status" value="1"/>
</dbReference>
<reference evidence="21 22" key="1">
    <citation type="submission" date="2008-07" db="EMBL/GenBank/DDBJ databases">
        <authorList>
            <person name="El-Sayed N."/>
            <person name="Caler E."/>
            <person name="Inman J."/>
            <person name="Amedeo P."/>
            <person name="Hass B."/>
            <person name="Wortman J."/>
        </authorList>
    </citation>
    <scope>NUCLEOTIDE SEQUENCE [LARGE SCALE GENOMIC DNA]</scope>
    <source>
        <strain evidence="22">ATCC 50983 / TXsc</strain>
    </source>
</reference>
<comment type="subunit">
    <text evidence="3">Homodimer.</text>
</comment>
<dbReference type="PANTHER" id="PTHR48020:SF12">
    <property type="entry name" value="PROTON MYO-INOSITOL COTRANSPORTER"/>
    <property type="match status" value="1"/>
</dbReference>
<dbReference type="InterPro" id="IPR005829">
    <property type="entry name" value="Sugar_transporter_CS"/>
</dbReference>
<comment type="catalytic activity">
    <reaction evidence="11">
        <text>D-glucose(out) = D-glucose(in)</text>
        <dbReference type="Rhea" id="RHEA:60376"/>
        <dbReference type="ChEBI" id="CHEBI:4167"/>
    </reaction>
    <physiologicalReaction direction="left-to-right" evidence="11">
        <dbReference type="Rhea" id="RHEA:60377"/>
    </physiologicalReaction>
</comment>
<gene>
    <name evidence="21" type="ORF">Pmar_PMAR012511</name>
</gene>
<feature type="transmembrane region" description="Helical" evidence="18">
    <location>
        <begin position="150"/>
        <end position="172"/>
    </location>
</feature>
<dbReference type="OrthoDB" id="6612291at2759"/>
<evidence type="ECO:0000256" key="8">
    <source>
        <dbReference type="ARBA" id="ARBA00022989"/>
    </source>
</evidence>
<dbReference type="InterPro" id="IPR036259">
    <property type="entry name" value="MFS_trans_sf"/>
</dbReference>
<dbReference type="PROSITE" id="PS00216">
    <property type="entry name" value="SUGAR_TRANSPORT_1"/>
    <property type="match status" value="1"/>
</dbReference>
<evidence type="ECO:0000256" key="2">
    <source>
        <dbReference type="ARBA" id="ARBA00010992"/>
    </source>
</evidence>
<keyword evidence="7 18" id="KW-0812">Transmembrane</keyword>
<comment type="catalytic activity">
    <reaction evidence="13">
        <text>D-mannose(out) = D-mannose(in)</text>
        <dbReference type="Rhea" id="RHEA:78391"/>
        <dbReference type="ChEBI" id="CHEBI:4208"/>
    </reaction>
    <physiologicalReaction direction="left-to-right" evidence="13">
        <dbReference type="Rhea" id="RHEA:78392"/>
    </physiologicalReaction>
</comment>
<comment type="catalytic activity">
    <reaction evidence="12">
        <text>D-xylose(out) = D-xylose(in)</text>
        <dbReference type="Rhea" id="RHEA:78427"/>
        <dbReference type="ChEBI" id="CHEBI:53455"/>
    </reaction>
    <physiologicalReaction direction="left-to-right" evidence="12">
        <dbReference type="Rhea" id="RHEA:78428"/>
    </physiologicalReaction>
</comment>
<keyword evidence="6" id="KW-0762">Sugar transport</keyword>
<evidence type="ECO:0000256" key="4">
    <source>
        <dbReference type="ARBA" id="ARBA00022448"/>
    </source>
</evidence>
<dbReference type="EMBL" id="GG671079">
    <property type="protein sequence ID" value="EER19530.1"/>
    <property type="molecule type" value="Genomic_DNA"/>
</dbReference>
<organism evidence="22">
    <name type="scientific">Perkinsus marinus (strain ATCC 50983 / TXsc)</name>
    <dbReference type="NCBI Taxonomy" id="423536"/>
    <lineage>
        <taxon>Eukaryota</taxon>
        <taxon>Sar</taxon>
        <taxon>Alveolata</taxon>
        <taxon>Perkinsozoa</taxon>
        <taxon>Perkinsea</taxon>
        <taxon>Perkinsida</taxon>
        <taxon>Perkinsidae</taxon>
        <taxon>Perkinsus</taxon>
    </lineage>
</organism>